<dbReference type="GO" id="GO:0060320">
    <property type="term" value="P:rejection of self pollen"/>
    <property type="evidence" value="ECO:0007669"/>
    <property type="project" value="UniProtKB-KW"/>
</dbReference>
<dbReference type="Proteomes" id="UP001064489">
    <property type="component" value="Chromosome 1"/>
</dbReference>
<comment type="subcellular location">
    <subcellularLocation>
        <location evidence="1 6">Secreted</location>
    </subcellularLocation>
</comment>
<feature type="chain" id="PRO_5041766384" description="S-protein homolog" evidence="6">
    <location>
        <begin position="26"/>
        <end position="132"/>
    </location>
</feature>
<evidence type="ECO:0000256" key="3">
    <source>
        <dbReference type="ARBA" id="ARBA00022471"/>
    </source>
</evidence>
<keyword evidence="8" id="KW-1185">Reference proteome</keyword>
<keyword evidence="3 6" id="KW-0713">Self-incompatibility</keyword>
<comment type="similarity">
    <text evidence="2 6">Belongs to the plant self-incompatibility (S1) protein family.</text>
</comment>
<dbReference type="PANTHER" id="PTHR31232">
    <property type="match status" value="1"/>
</dbReference>
<gene>
    <name evidence="7" type="ORF">LWI28_012575</name>
</gene>
<dbReference type="Pfam" id="PF05938">
    <property type="entry name" value="Self-incomp_S1"/>
    <property type="match status" value="1"/>
</dbReference>
<dbReference type="GO" id="GO:0005576">
    <property type="term" value="C:extracellular region"/>
    <property type="evidence" value="ECO:0007669"/>
    <property type="project" value="UniProtKB-SubCell"/>
</dbReference>
<dbReference type="PANTHER" id="PTHR31232:SF90">
    <property type="entry name" value="S-PROTEIN HOMOLOG"/>
    <property type="match status" value="1"/>
</dbReference>
<evidence type="ECO:0000256" key="5">
    <source>
        <dbReference type="ARBA" id="ARBA00022729"/>
    </source>
</evidence>
<keyword evidence="5 6" id="KW-0732">Signal</keyword>
<keyword evidence="4 6" id="KW-0964">Secreted</keyword>
<dbReference type="AlphaFoldDB" id="A0AAD5P1T7"/>
<dbReference type="InterPro" id="IPR010264">
    <property type="entry name" value="Self-incomp_S1"/>
</dbReference>
<evidence type="ECO:0000256" key="6">
    <source>
        <dbReference type="RuleBase" id="RU367044"/>
    </source>
</evidence>
<feature type="signal peptide" evidence="6">
    <location>
        <begin position="1"/>
        <end position="25"/>
    </location>
</feature>
<reference evidence="7" key="1">
    <citation type="journal article" date="2022" name="Plant J.">
        <title>Strategies of tolerance reflected in two North American maple genomes.</title>
        <authorList>
            <person name="McEvoy S.L."/>
            <person name="Sezen U.U."/>
            <person name="Trouern-Trend A."/>
            <person name="McMahon S.M."/>
            <person name="Schaberg P.G."/>
            <person name="Yang J."/>
            <person name="Wegrzyn J.L."/>
            <person name="Swenson N.G."/>
        </authorList>
    </citation>
    <scope>NUCLEOTIDE SEQUENCE</scope>
    <source>
        <strain evidence="7">91603</strain>
    </source>
</reference>
<evidence type="ECO:0000256" key="1">
    <source>
        <dbReference type="ARBA" id="ARBA00004613"/>
    </source>
</evidence>
<evidence type="ECO:0000313" key="7">
    <source>
        <dbReference type="EMBL" id="KAI9195192.1"/>
    </source>
</evidence>
<protein>
    <recommendedName>
        <fullName evidence="6">S-protein homolog</fullName>
    </recommendedName>
</protein>
<evidence type="ECO:0000256" key="2">
    <source>
        <dbReference type="ARBA" id="ARBA00005581"/>
    </source>
</evidence>
<dbReference type="EMBL" id="JAJSOW010000003">
    <property type="protein sequence ID" value="KAI9195192.1"/>
    <property type="molecule type" value="Genomic_DNA"/>
</dbReference>
<name>A0AAD5P1T7_ACENE</name>
<accession>A0AAD5P1T7</accession>
<evidence type="ECO:0000256" key="4">
    <source>
        <dbReference type="ARBA" id="ARBA00022525"/>
    </source>
</evidence>
<comment type="caution">
    <text evidence="7">The sequence shown here is derived from an EMBL/GenBank/DDBJ whole genome shotgun (WGS) entry which is preliminary data.</text>
</comment>
<evidence type="ECO:0000313" key="8">
    <source>
        <dbReference type="Proteomes" id="UP001064489"/>
    </source>
</evidence>
<organism evidence="7 8">
    <name type="scientific">Acer negundo</name>
    <name type="common">Box elder</name>
    <dbReference type="NCBI Taxonomy" id="4023"/>
    <lineage>
        <taxon>Eukaryota</taxon>
        <taxon>Viridiplantae</taxon>
        <taxon>Streptophyta</taxon>
        <taxon>Embryophyta</taxon>
        <taxon>Tracheophyta</taxon>
        <taxon>Spermatophyta</taxon>
        <taxon>Magnoliopsida</taxon>
        <taxon>eudicotyledons</taxon>
        <taxon>Gunneridae</taxon>
        <taxon>Pentapetalae</taxon>
        <taxon>rosids</taxon>
        <taxon>malvids</taxon>
        <taxon>Sapindales</taxon>
        <taxon>Sapindaceae</taxon>
        <taxon>Hippocastanoideae</taxon>
        <taxon>Acereae</taxon>
        <taxon>Acer</taxon>
    </lineage>
</organism>
<sequence length="132" mass="15422">MSPFKTYVVLLILAMATSISPVALSFEVFIFNILGTDTNLNVHCRLSFEDLGTYVLEREAHFNWTFDIGKRSTVIYECDMSYDNVSGHFTMFDEQRDASRCGDQKCLWKVQQDGMYLYIKEHDAYEKQFPWS</sequence>
<reference evidence="7" key="2">
    <citation type="submission" date="2023-02" db="EMBL/GenBank/DDBJ databases">
        <authorList>
            <person name="Swenson N.G."/>
            <person name="Wegrzyn J.L."/>
            <person name="Mcevoy S.L."/>
        </authorList>
    </citation>
    <scope>NUCLEOTIDE SEQUENCE</scope>
    <source>
        <strain evidence="7">91603</strain>
        <tissue evidence="7">Leaf</tissue>
    </source>
</reference>
<proteinExistence type="inferred from homology"/>